<evidence type="ECO:0000256" key="1">
    <source>
        <dbReference type="SAM" id="MobiDB-lite"/>
    </source>
</evidence>
<evidence type="ECO:0000313" key="3">
    <source>
        <dbReference type="EMBL" id="CAK9279055.1"/>
    </source>
</evidence>
<protein>
    <recommendedName>
        <fullName evidence="5">ATP synthase protein MI25</fullName>
    </recommendedName>
</protein>
<feature type="region of interest" description="Disordered" evidence="1">
    <location>
        <begin position="85"/>
        <end position="124"/>
    </location>
</feature>
<dbReference type="Proteomes" id="UP001497444">
    <property type="component" value="Chromosome 9"/>
</dbReference>
<keyword evidence="2" id="KW-0732">Signal</keyword>
<accession>A0ABP0XN55</accession>
<name>A0ABP0XN55_9BRYO</name>
<proteinExistence type="predicted"/>
<evidence type="ECO:0000313" key="4">
    <source>
        <dbReference type="Proteomes" id="UP001497444"/>
    </source>
</evidence>
<evidence type="ECO:0000256" key="2">
    <source>
        <dbReference type="SAM" id="SignalP"/>
    </source>
</evidence>
<evidence type="ECO:0008006" key="5">
    <source>
        <dbReference type="Google" id="ProtNLM"/>
    </source>
</evidence>
<sequence>MLLSCAAALALPLLTMLQQEITLLTETRTLYSILAVRLSTAINPSNLEAARRQKTAKEQGLWKSQIAGFTPGCLPAAYLPTTTSFRTEEEEGIPSRALPHNQLHHDLVSSPFFSSRQSRKLPRE</sequence>
<organism evidence="3 4">
    <name type="scientific">Sphagnum jensenii</name>
    <dbReference type="NCBI Taxonomy" id="128206"/>
    <lineage>
        <taxon>Eukaryota</taxon>
        <taxon>Viridiplantae</taxon>
        <taxon>Streptophyta</taxon>
        <taxon>Embryophyta</taxon>
        <taxon>Bryophyta</taxon>
        <taxon>Sphagnophytina</taxon>
        <taxon>Sphagnopsida</taxon>
        <taxon>Sphagnales</taxon>
        <taxon>Sphagnaceae</taxon>
        <taxon>Sphagnum</taxon>
    </lineage>
</organism>
<feature type="chain" id="PRO_5047358857" description="ATP synthase protein MI25" evidence="2">
    <location>
        <begin position="18"/>
        <end position="124"/>
    </location>
</feature>
<dbReference type="EMBL" id="OZ020104">
    <property type="protein sequence ID" value="CAK9279055.1"/>
    <property type="molecule type" value="Genomic_DNA"/>
</dbReference>
<feature type="signal peptide" evidence="2">
    <location>
        <begin position="1"/>
        <end position="17"/>
    </location>
</feature>
<gene>
    <name evidence="3" type="ORF">CSSPJE1EN1_LOCUS24533</name>
</gene>
<keyword evidence="4" id="KW-1185">Reference proteome</keyword>
<reference evidence="3" key="1">
    <citation type="submission" date="2024-02" db="EMBL/GenBank/DDBJ databases">
        <authorList>
            <consortium name="ELIXIR-Norway"/>
            <consortium name="Elixir Norway"/>
        </authorList>
    </citation>
    <scope>NUCLEOTIDE SEQUENCE</scope>
</reference>